<feature type="compositionally biased region" description="Polar residues" evidence="2">
    <location>
        <begin position="234"/>
        <end position="249"/>
    </location>
</feature>
<gene>
    <name evidence="3" type="ORF">TeGR_g8476</name>
</gene>
<reference evidence="3 4" key="1">
    <citation type="journal article" date="2023" name="Commun. Biol.">
        <title>Genome analysis of Parmales, the sister group of diatoms, reveals the evolutionary specialization of diatoms from phago-mixotrophs to photoautotrophs.</title>
        <authorList>
            <person name="Ban H."/>
            <person name="Sato S."/>
            <person name="Yoshikawa S."/>
            <person name="Yamada K."/>
            <person name="Nakamura Y."/>
            <person name="Ichinomiya M."/>
            <person name="Sato N."/>
            <person name="Blanc-Mathieu R."/>
            <person name="Endo H."/>
            <person name="Kuwata A."/>
            <person name="Ogata H."/>
        </authorList>
    </citation>
    <scope>NUCLEOTIDE SEQUENCE [LARGE SCALE GENOMIC DNA]</scope>
</reference>
<comment type="caution">
    <text evidence="3">The sequence shown here is derived from an EMBL/GenBank/DDBJ whole genome shotgun (WGS) entry which is preliminary data.</text>
</comment>
<keyword evidence="4" id="KW-1185">Reference proteome</keyword>
<sequence>MPWSELASSGFEFGDIGGDDRPTVSPTPSQPAPFSVPTLPASSTLTRALLARNEDSLANWGECTPEALAAARRKFGLERWREYAVLRHGNSIPFQESAHGREMIMKEAVRQNEEDLTELAEKAAQLEEETSALERALERERLAKKESSTRVMQLESELQQYRDDPAISNMSGGLSDLYEHERARKKTVDEGLLNLQTSVLERASPTRRESGMGSTLLRNLSIGNKLSAAGGSRSPESATRSLSVTSRATPTAGGGGRIHEKLSVNIEDGSVRRPTAGASPTSTRRANLQSFIFGKDAPAPKVANEEGEGAIEGAIAGGERDDDGAAPRTQLEQQLPPSPARAPNGETLEERQKKLETLKVLQEHKREIQAEVTKLAKQLTELEEEHAKEEELGSRRQMQLRQELERITNAVC</sequence>
<dbReference type="EMBL" id="BRYB01002694">
    <property type="protein sequence ID" value="GMI24101.1"/>
    <property type="molecule type" value="Genomic_DNA"/>
</dbReference>
<evidence type="ECO:0000313" key="4">
    <source>
        <dbReference type="Proteomes" id="UP001165060"/>
    </source>
</evidence>
<evidence type="ECO:0000256" key="1">
    <source>
        <dbReference type="SAM" id="Coils"/>
    </source>
</evidence>
<protein>
    <submittedName>
        <fullName evidence="3">Uncharacterized protein</fullName>
    </submittedName>
</protein>
<dbReference type="Proteomes" id="UP001165060">
    <property type="component" value="Unassembled WGS sequence"/>
</dbReference>
<feature type="region of interest" description="Disordered" evidence="2">
    <location>
        <begin position="227"/>
        <end position="292"/>
    </location>
</feature>
<proteinExistence type="predicted"/>
<evidence type="ECO:0000313" key="3">
    <source>
        <dbReference type="EMBL" id="GMI24101.1"/>
    </source>
</evidence>
<feature type="coiled-coil region" evidence="1">
    <location>
        <begin position="109"/>
        <end position="164"/>
    </location>
</feature>
<accession>A0ABQ6ME12</accession>
<feature type="compositionally biased region" description="Polar residues" evidence="2">
    <location>
        <begin position="278"/>
        <end position="290"/>
    </location>
</feature>
<keyword evidence="1" id="KW-0175">Coiled coil</keyword>
<feature type="region of interest" description="Disordered" evidence="2">
    <location>
        <begin position="1"/>
        <end position="39"/>
    </location>
</feature>
<name>A0ABQ6ME12_9STRA</name>
<feature type="region of interest" description="Disordered" evidence="2">
    <location>
        <begin position="315"/>
        <end position="352"/>
    </location>
</feature>
<organism evidence="3 4">
    <name type="scientific">Tetraparma gracilis</name>
    <dbReference type="NCBI Taxonomy" id="2962635"/>
    <lineage>
        <taxon>Eukaryota</taxon>
        <taxon>Sar</taxon>
        <taxon>Stramenopiles</taxon>
        <taxon>Ochrophyta</taxon>
        <taxon>Bolidophyceae</taxon>
        <taxon>Parmales</taxon>
        <taxon>Triparmaceae</taxon>
        <taxon>Tetraparma</taxon>
    </lineage>
</organism>
<evidence type="ECO:0000256" key="2">
    <source>
        <dbReference type="SAM" id="MobiDB-lite"/>
    </source>
</evidence>